<accession>A0A1W1DAA0</accession>
<evidence type="ECO:0000313" key="1">
    <source>
        <dbReference type="EMBL" id="SFV77563.1"/>
    </source>
</evidence>
<organism evidence="1">
    <name type="scientific">hydrothermal vent metagenome</name>
    <dbReference type="NCBI Taxonomy" id="652676"/>
    <lineage>
        <taxon>unclassified sequences</taxon>
        <taxon>metagenomes</taxon>
        <taxon>ecological metagenomes</taxon>
    </lineage>
</organism>
<reference evidence="1" key="1">
    <citation type="submission" date="2016-10" db="EMBL/GenBank/DDBJ databases">
        <authorList>
            <person name="de Groot N.N."/>
        </authorList>
    </citation>
    <scope>NUCLEOTIDE SEQUENCE</scope>
</reference>
<proteinExistence type="predicted"/>
<gene>
    <name evidence="1" type="ORF">MNB_SUP05-10-538</name>
</gene>
<sequence length="74" mass="8352">MSIEKITAFPEITFAVVEGENLVSVTQGYYDIDKVTKHIQTCIGMVRKYEKMGYYNLAKPESMNVIVCGNCPIK</sequence>
<protein>
    <submittedName>
        <fullName evidence="1">Uncharacterized protein</fullName>
    </submittedName>
</protein>
<dbReference type="AlphaFoldDB" id="A0A1W1DAA0"/>
<name>A0A1W1DAA0_9ZZZZ</name>
<dbReference type="EMBL" id="FPHQ01000202">
    <property type="protein sequence ID" value="SFV77563.1"/>
    <property type="molecule type" value="Genomic_DNA"/>
</dbReference>